<evidence type="ECO:0000256" key="11">
    <source>
        <dbReference type="ARBA" id="ARBA00049280"/>
    </source>
</evidence>
<evidence type="ECO:0000256" key="10">
    <source>
        <dbReference type="ARBA" id="ARBA00048367"/>
    </source>
</evidence>
<evidence type="ECO:0000256" key="7">
    <source>
        <dbReference type="ARBA" id="ARBA00022840"/>
    </source>
</evidence>
<keyword evidence="4" id="KW-0808">Transferase</keyword>
<evidence type="ECO:0000256" key="8">
    <source>
        <dbReference type="ARBA" id="ARBA00023242"/>
    </source>
</evidence>
<evidence type="ECO:0000256" key="6">
    <source>
        <dbReference type="ARBA" id="ARBA00022777"/>
    </source>
</evidence>
<gene>
    <name evidence="13" type="ORF">HPB51_021091</name>
</gene>
<protein>
    <recommendedName>
        <fullName evidence="12">Protein kinase domain-containing protein</fullName>
    </recommendedName>
</protein>
<evidence type="ECO:0000256" key="5">
    <source>
        <dbReference type="ARBA" id="ARBA00022741"/>
    </source>
</evidence>
<evidence type="ECO:0000256" key="3">
    <source>
        <dbReference type="ARBA" id="ARBA00022553"/>
    </source>
</evidence>
<evidence type="ECO:0000256" key="4">
    <source>
        <dbReference type="ARBA" id="ARBA00022679"/>
    </source>
</evidence>
<evidence type="ECO:0000313" key="14">
    <source>
        <dbReference type="Proteomes" id="UP000821866"/>
    </source>
</evidence>
<reference evidence="13" key="2">
    <citation type="submission" date="2021-09" db="EMBL/GenBank/DDBJ databases">
        <authorList>
            <person name="Jia N."/>
            <person name="Wang J."/>
            <person name="Shi W."/>
            <person name="Du L."/>
            <person name="Sun Y."/>
            <person name="Zhan W."/>
            <person name="Jiang J."/>
            <person name="Wang Q."/>
            <person name="Zhang B."/>
            <person name="Ji P."/>
            <person name="Sakyi L.B."/>
            <person name="Cui X."/>
            <person name="Yuan T."/>
            <person name="Jiang B."/>
            <person name="Yang W."/>
            <person name="Lam T.T.-Y."/>
            <person name="Chang Q."/>
            <person name="Ding S."/>
            <person name="Wang X."/>
            <person name="Zhu J."/>
            <person name="Ruan X."/>
            <person name="Zhao L."/>
            <person name="Wei J."/>
            <person name="Que T."/>
            <person name="Du C."/>
            <person name="Cheng J."/>
            <person name="Dai P."/>
            <person name="Han X."/>
            <person name="Huang E."/>
            <person name="Gao Y."/>
            <person name="Liu J."/>
            <person name="Shao H."/>
            <person name="Ye R."/>
            <person name="Li L."/>
            <person name="Wei W."/>
            <person name="Wang X."/>
            <person name="Wang C."/>
            <person name="Huo Q."/>
            <person name="Li W."/>
            <person name="Guo W."/>
            <person name="Chen H."/>
            <person name="Chen S."/>
            <person name="Zhou L."/>
            <person name="Zhou L."/>
            <person name="Ni X."/>
            <person name="Tian J."/>
            <person name="Zhou Y."/>
            <person name="Sheng Y."/>
            <person name="Liu T."/>
            <person name="Pan Y."/>
            <person name="Xia L."/>
            <person name="Li J."/>
            <person name="Zhao F."/>
            <person name="Cao W."/>
        </authorList>
    </citation>
    <scope>NUCLEOTIDE SEQUENCE</scope>
    <source>
        <strain evidence="13">Rmic-2018</strain>
        <tissue evidence="13">Larvae</tissue>
    </source>
</reference>
<dbReference type="GO" id="GO:0005634">
    <property type="term" value="C:nucleus"/>
    <property type="evidence" value="ECO:0007669"/>
    <property type="project" value="UniProtKB-SubCell"/>
</dbReference>
<dbReference type="VEuPathDB" id="VectorBase:LOC119175590"/>
<name>A0A9J6DC37_RHIMP</name>
<dbReference type="Proteomes" id="UP000821866">
    <property type="component" value="Chromosome 8"/>
</dbReference>
<keyword evidence="3" id="KW-0597">Phosphoprotein</keyword>
<dbReference type="SUPFAM" id="SSF56112">
    <property type="entry name" value="Protein kinase-like (PK-like)"/>
    <property type="match status" value="1"/>
</dbReference>
<dbReference type="AlphaFoldDB" id="A0A9J6DC37"/>
<evidence type="ECO:0000256" key="9">
    <source>
        <dbReference type="ARBA" id="ARBA00047811"/>
    </source>
</evidence>
<accession>A0A9J6DC37</accession>
<dbReference type="Pfam" id="PF00069">
    <property type="entry name" value="Pkinase"/>
    <property type="match status" value="1"/>
</dbReference>
<keyword evidence="6" id="KW-0418">Kinase</keyword>
<keyword evidence="5" id="KW-0547">Nucleotide-binding</keyword>
<evidence type="ECO:0000256" key="2">
    <source>
        <dbReference type="ARBA" id="ARBA00022527"/>
    </source>
</evidence>
<organism evidence="13 14">
    <name type="scientific">Rhipicephalus microplus</name>
    <name type="common">Cattle tick</name>
    <name type="synonym">Boophilus microplus</name>
    <dbReference type="NCBI Taxonomy" id="6941"/>
    <lineage>
        <taxon>Eukaryota</taxon>
        <taxon>Metazoa</taxon>
        <taxon>Ecdysozoa</taxon>
        <taxon>Arthropoda</taxon>
        <taxon>Chelicerata</taxon>
        <taxon>Arachnida</taxon>
        <taxon>Acari</taxon>
        <taxon>Parasitiformes</taxon>
        <taxon>Ixodida</taxon>
        <taxon>Ixodoidea</taxon>
        <taxon>Ixodidae</taxon>
        <taxon>Rhipicephalinae</taxon>
        <taxon>Rhipicephalus</taxon>
        <taxon>Boophilus</taxon>
    </lineage>
</organism>
<dbReference type="GO" id="GO:0004693">
    <property type="term" value="F:cyclin-dependent protein serine/threonine kinase activity"/>
    <property type="evidence" value="ECO:0007669"/>
    <property type="project" value="UniProtKB-EC"/>
</dbReference>
<reference evidence="13" key="1">
    <citation type="journal article" date="2020" name="Cell">
        <title>Large-Scale Comparative Analyses of Tick Genomes Elucidate Their Genetic Diversity and Vector Capacities.</title>
        <authorList>
            <consortium name="Tick Genome and Microbiome Consortium (TIGMIC)"/>
            <person name="Jia N."/>
            <person name="Wang J."/>
            <person name="Shi W."/>
            <person name="Du L."/>
            <person name="Sun Y."/>
            <person name="Zhan W."/>
            <person name="Jiang J.F."/>
            <person name="Wang Q."/>
            <person name="Zhang B."/>
            <person name="Ji P."/>
            <person name="Bell-Sakyi L."/>
            <person name="Cui X.M."/>
            <person name="Yuan T.T."/>
            <person name="Jiang B.G."/>
            <person name="Yang W.F."/>
            <person name="Lam T.T."/>
            <person name="Chang Q.C."/>
            <person name="Ding S.J."/>
            <person name="Wang X.J."/>
            <person name="Zhu J.G."/>
            <person name="Ruan X.D."/>
            <person name="Zhao L."/>
            <person name="Wei J.T."/>
            <person name="Ye R.Z."/>
            <person name="Que T.C."/>
            <person name="Du C.H."/>
            <person name="Zhou Y.H."/>
            <person name="Cheng J.X."/>
            <person name="Dai P.F."/>
            <person name="Guo W.B."/>
            <person name="Han X.H."/>
            <person name="Huang E.J."/>
            <person name="Li L.F."/>
            <person name="Wei W."/>
            <person name="Gao Y.C."/>
            <person name="Liu J.Z."/>
            <person name="Shao H.Z."/>
            <person name="Wang X."/>
            <person name="Wang C.C."/>
            <person name="Yang T.C."/>
            <person name="Huo Q.B."/>
            <person name="Li W."/>
            <person name="Chen H.Y."/>
            <person name="Chen S.E."/>
            <person name="Zhou L.G."/>
            <person name="Ni X.B."/>
            <person name="Tian J.H."/>
            <person name="Sheng Y."/>
            <person name="Liu T."/>
            <person name="Pan Y.S."/>
            <person name="Xia L.Y."/>
            <person name="Li J."/>
            <person name="Zhao F."/>
            <person name="Cao W.C."/>
        </authorList>
    </citation>
    <scope>NUCLEOTIDE SEQUENCE</scope>
    <source>
        <strain evidence="13">Rmic-2018</strain>
    </source>
</reference>
<keyword evidence="8" id="KW-0539">Nucleus</keyword>
<dbReference type="InterPro" id="IPR011009">
    <property type="entry name" value="Kinase-like_dom_sf"/>
</dbReference>
<keyword evidence="14" id="KW-1185">Reference proteome</keyword>
<dbReference type="EMBL" id="JABSTU010000010">
    <property type="protein sequence ID" value="KAH8019732.1"/>
    <property type="molecule type" value="Genomic_DNA"/>
</dbReference>
<comment type="caution">
    <text evidence="13">The sequence shown here is derived from an EMBL/GenBank/DDBJ whole genome shotgun (WGS) entry which is preliminary data.</text>
</comment>
<evidence type="ECO:0000313" key="13">
    <source>
        <dbReference type="EMBL" id="KAH8019732.1"/>
    </source>
</evidence>
<dbReference type="GO" id="GO:0005524">
    <property type="term" value="F:ATP binding"/>
    <property type="evidence" value="ECO:0007669"/>
    <property type="project" value="UniProtKB-KW"/>
</dbReference>
<dbReference type="Gene3D" id="1.10.510.10">
    <property type="entry name" value="Transferase(Phosphotransferase) domain 1"/>
    <property type="match status" value="1"/>
</dbReference>
<comment type="catalytic activity">
    <reaction evidence="10">
        <text>L-seryl-[protein] + ATP = O-phospho-L-seryl-[protein] + ADP + H(+)</text>
        <dbReference type="Rhea" id="RHEA:17989"/>
        <dbReference type="Rhea" id="RHEA-COMP:9863"/>
        <dbReference type="Rhea" id="RHEA-COMP:11604"/>
        <dbReference type="ChEBI" id="CHEBI:15378"/>
        <dbReference type="ChEBI" id="CHEBI:29999"/>
        <dbReference type="ChEBI" id="CHEBI:30616"/>
        <dbReference type="ChEBI" id="CHEBI:83421"/>
        <dbReference type="ChEBI" id="CHEBI:456216"/>
        <dbReference type="EC" id="2.7.11.22"/>
    </reaction>
</comment>
<dbReference type="GO" id="GO:0008353">
    <property type="term" value="F:RNA polymerase II CTD heptapeptide repeat kinase activity"/>
    <property type="evidence" value="ECO:0007669"/>
    <property type="project" value="UniProtKB-EC"/>
</dbReference>
<dbReference type="InterPro" id="IPR000719">
    <property type="entry name" value="Prot_kinase_dom"/>
</dbReference>
<keyword evidence="2" id="KW-0723">Serine/threonine-protein kinase</keyword>
<keyword evidence="7" id="KW-0067">ATP-binding</keyword>
<comment type="catalytic activity">
    <reaction evidence="11">
        <text>[DNA-directed RNA polymerase] + ATP = phospho-[DNA-directed RNA polymerase] + ADP + H(+)</text>
        <dbReference type="Rhea" id="RHEA:10216"/>
        <dbReference type="Rhea" id="RHEA-COMP:11321"/>
        <dbReference type="Rhea" id="RHEA-COMP:11322"/>
        <dbReference type="ChEBI" id="CHEBI:15378"/>
        <dbReference type="ChEBI" id="CHEBI:30616"/>
        <dbReference type="ChEBI" id="CHEBI:43176"/>
        <dbReference type="ChEBI" id="CHEBI:68546"/>
        <dbReference type="ChEBI" id="CHEBI:456216"/>
        <dbReference type="EC" id="2.7.11.23"/>
    </reaction>
</comment>
<dbReference type="GO" id="GO:0007095">
    <property type="term" value="P:mitotic G2 DNA damage checkpoint signaling"/>
    <property type="evidence" value="ECO:0007669"/>
    <property type="project" value="TreeGrafter"/>
</dbReference>
<evidence type="ECO:0000259" key="12">
    <source>
        <dbReference type="PROSITE" id="PS50011"/>
    </source>
</evidence>
<comment type="catalytic activity">
    <reaction evidence="9">
        <text>L-threonyl-[protein] + ATP = O-phospho-L-threonyl-[protein] + ADP + H(+)</text>
        <dbReference type="Rhea" id="RHEA:46608"/>
        <dbReference type="Rhea" id="RHEA-COMP:11060"/>
        <dbReference type="Rhea" id="RHEA-COMP:11605"/>
        <dbReference type="ChEBI" id="CHEBI:15378"/>
        <dbReference type="ChEBI" id="CHEBI:30013"/>
        <dbReference type="ChEBI" id="CHEBI:30616"/>
        <dbReference type="ChEBI" id="CHEBI:61977"/>
        <dbReference type="ChEBI" id="CHEBI:456216"/>
        <dbReference type="EC" id="2.7.11.22"/>
    </reaction>
</comment>
<feature type="domain" description="Protein kinase" evidence="12">
    <location>
        <begin position="1"/>
        <end position="153"/>
    </location>
</feature>
<dbReference type="GO" id="GO:0000086">
    <property type="term" value="P:G2/M transition of mitotic cell cycle"/>
    <property type="evidence" value="ECO:0007669"/>
    <property type="project" value="TreeGrafter"/>
</dbReference>
<evidence type="ECO:0000256" key="1">
    <source>
        <dbReference type="ARBA" id="ARBA00004123"/>
    </source>
</evidence>
<dbReference type="PANTHER" id="PTHR24056">
    <property type="entry name" value="CELL DIVISION PROTEIN KINASE"/>
    <property type="match status" value="1"/>
</dbReference>
<sequence length="153" mass="17528">MPPSKAVHLVFEYMTMYLRALLDSHAKNRTFDDAVVKKYLGQIVAAILFCHQRRVLHRDLKPAKVLFDGNGNLKVTDFSLSRAFTPPVGIFTHKEGTFCYHAQERLLGASRYSTPVGVWSIVCIFFELLTGKTLFLWDSEIDQLFRIFRVLGT</sequence>
<dbReference type="SMART" id="SM00220">
    <property type="entry name" value="S_TKc"/>
    <property type="match status" value="1"/>
</dbReference>
<dbReference type="PANTHER" id="PTHR24056:SF334">
    <property type="entry name" value="CYCLIN-DEPENDENT KINASE 1"/>
    <property type="match status" value="1"/>
</dbReference>
<comment type="subcellular location">
    <subcellularLocation>
        <location evidence="1">Nucleus</location>
    </subcellularLocation>
</comment>
<dbReference type="PROSITE" id="PS50011">
    <property type="entry name" value="PROTEIN_KINASE_DOM"/>
    <property type="match status" value="1"/>
</dbReference>
<dbReference type="InterPro" id="IPR050108">
    <property type="entry name" value="CDK"/>
</dbReference>
<proteinExistence type="predicted"/>